<reference evidence="2" key="1">
    <citation type="submission" date="2022-03" db="EMBL/GenBank/DDBJ databases">
        <title>Genomic analyses of argali, domestic sheep and their hybrids provide insights into chromosomal evolution, heterosis and genetic basis of agronomic traits.</title>
        <authorList>
            <person name="Li M."/>
        </authorList>
    </citation>
    <scope>NUCLEOTIDE SEQUENCE</scope>
    <source>
        <strain evidence="2">CAU-MHL-2022a</strain>
        <tissue evidence="2">Skin</tissue>
    </source>
</reference>
<protein>
    <submittedName>
        <fullName evidence="2">Uncharacterized protein</fullName>
    </submittedName>
</protein>
<dbReference type="AlphaFoldDB" id="A0AAD4UKF2"/>
<gene>
    <name evidence="2" type="ORF">MG293_005921</name>
</gene>
<evidence type="ECO:0000313" key="2">
    <source>
        <dbReference type="EMBL" id="KAI4545655.1"/>
    </source>
</evidence>
<evidence type="ECO:0000256" key="1">
    <source>
        <dbReference type="SAM" id="MobiDB-lite"/>
    </source>
</evidence>
<sequence length="132" mass="14448">MRRARPQANQDGSQGVPRPPEGTTAGHWVSEPEATAEQYSRHHAPDGCLASSDSHLHGPSFRLLSLSHDSEAADKDTKCPISIVESCHVYPKKLAMLKAHVRSSNRYVGSACGAVVLWYRKQTEFIAHCDVA</sequence>
<comment type="caution">
    <text evidence="2">The sequence shown here is derived from an EMBL/GenBank/DDBJ whole genome shotgun (WGS) entry which is preliminary data.</text>
</comment>
<keyword evidence="3" id="KW-1185">Reference proteome</keyword>
<evidence type="ECO:0000313" key="3">
    <source>
        <dbReference type="Proteomes" id="UP001214576"/>
    </source>
</evidence>
<feature type="region of interest" description="Disordered" evidence="1">
    <location>
        <begin position="1"/>
        <end position="51"/>
    </location>
</feature>
<proteinExistence type="predicted"/>
<dbReference type="Proteomes" id="UP001214576">
    <property type="component" value="Unassembled WGS sequence"/>
</dbReference>
<dbReference type="EMBL" id="JAKZEL010000003">
    <property type="protein sequence ID" value="KAI4545655.1"/>
    <property type="molecule type" value="Genomic_DNA"/>
</dbReference>
<accession>A0AAD4UKF2</accession>
<name>A0AAD4UKF2_OVIAM</name>
<organism evidence="2 3">
    <name type="scientific">Ovis ammon polii</name>
    <dbReference type="NCBI Taxonomy" id="230172"/>
    <lineage>
        <taxon>Eukaryota</taxon>
        <taxon>Metazoa</taxon>
        <taxon>Chordata</taxon>
        <taxon>Craniata</taxon>
        <taxon>Vertebrata</taxon>
        <taxon>Euteleostomi</taxon>
        <taxon>Mammalia</taxon>
        <taxon>Eutheria</taxon>
        <taxon>Laurasiatheria</taxon>
        <taxon>Artiodactyla</taxon>
        <taxon>Ruminantia</taxon>
        <taxon>Pecora</taxon>
        <taxon>Bovidae</taxon>
        <taxon>Caprinae</taxon>
        <taxon>Ovis</taxon>
    </lineage>
</organism>